<evidence type="ECO:0000313" key="2">
    <source>
        <dbReference type="Proteomes" id="UP000821853"/>
    </source>
</evidence>
<reference evidence="1 2" key="1">
    <citation type="journal article" date="2020" name="Cell">
        <title>Large-Scale Comparative Analyses of Tick Genomes Elucidate Their Genetic Diversity and Vector Capacities.</title>
        <authorList>
            <consortium name="Tick Genome and Microbiome Consortium (TIGMIC)"/>
            <person name="Jia N."/>
            <person name="Wang J."/>
            <person name="Shi W."/>
            <person name="Du L."/>
            <person name="Sun Y."/>
            <person name="Zhan W."/>
            <person name="Jiang J.F."/>
            <person name="Wang Q."/>
            <person name="Zhang B."/>
            <person name="Ji P."/>
            <person name="Bell-Sakyi L."/>
            <person name="Cui X.M."/>
            <person name="Yuan T.T."/>
            <person name="Jiang B.G."/>
            <person name="Yang W.F."/>
            <person name="Lam T.T."/>
            <person name="Chang Q.C."/>
            <person name="Ding S.J."/>
            <person name="Wang X.J."/>
            <person name="Zhu J.G."/>
            <person name="Ruan X.D."/>
            <person name="Zhao L."/>
            <person name="Wei J.T."/>
            <person name="Ye R.Z."/>
            <person name="Que T.C."/>
            <person name="Du C.H."/>
            <person name="Zhou Y.H."/>
            <person name="Cheng J.X."/>
            <person name="Dai P.F."/>
            <person name="Guo W.B."/>
            <person name="Han X.H."/>
            <person name="Huang E.J."/>
            <person name="Li L.F."/>
            <person name="Wei W."/>
            <person name="Gao Y.C."/>
            <person name="Liu J.Z."/>
            <person name="Shao H.Z."/>
            <person name="Wang X."/>
            <person name="Wang C.C."/>
            <person name="Yang T.C."/>
            <person name="Huo Q.B."/>
            <person name="Li W."/>
            <person name="Chen H.Y."/>
            <person name="Chen S.E."/>
            <person name="Zhou L.G."/>
            <person name="Ni X.B."/>
            <person name="Tian J.H."/>
            <person name="Sheng Y."/>
            <person name="Liu T."/>
            <person name="Pan Y.S."/>
            <person name="Xia L.Y."/>
            <person name="Li J."/>
            <person name="Zhao F."/>
            <person name="Cao W.C."/>
        </authorList>
    </citation>
    <scope>NUCLEOTIDE SEQUENCE [LARGE SCALE GENOMIC DNA]</scope>
    <source>
        <strain evidence="1">HaeL-2018</strain>
    </source>
</reference>
<comment type="caution">
    <text evidence="1">The sequence shown here is derived from an EMBL/GenBank/DDBJ whole genome shotgun (WGS) entry which is preliminary data.</text>
</comment>
<dbReference type="VEuPathDB" id="VectorBase:HLOH_040480"/>
<proteinExistence type="predicted"/>
<name>A0A9J6G0P1_HAELO</name>
<evidence type="ECO:0008006" key="3">
    <source>
        <dbReference type="Google" id="ProtNLM"/>
    </source>
</evidence>
<dbReference type="OrthoDB" id="6764841at2759"/>
<accession>A0A9J6G0P1</accession>
<keyword evidence="2" id="KW-1185">Reference proteome</keyword>
<gene>
    <name evidence="1" type="ORF">HPB48_008053</name>
</gene>
<sequence>MGDLIKVSQPTVCRTVRKVTELIPSHLFERLVHFPEAAALTKVMRDFYNIAQFPGVTGCIDCAHIEINSPGGDNAEVYRYRKGYFSINMQVSDRLCAVENPIRPALGTPINTLRLSC</sequence>
<dbReference type="OMA" id="THDSNIF"/>
<organism evidence="1 2">
    <name type="scientific">Haemaphysalis longicornis</name>
    <name type="common">Bush tick</name>
    <dbReference type="NCBI Taxonomy" id="44386"/>
    <lineage>
        <taxon>Eukaryota</taxon>
        <taxon>Metazoa</taxon>
        <taxon>Ecdysozoa</taxon>
        <taxon>Arthropoda</taxon>
        <taxon>Chelicerata</taxon>
        <taxon>Arachnida</taxon>
        <taxon>Acari</taxon>
        <taxon>Parasitiformes</taxon>
        <taxon>Ixodida</taxon>
        <taxon>Ixodoidea</taxon>
        <taxon>Ixodidae</taxon>
        <taxon>Haemaphysalinae</taxon>
        <taxon>Haemaphysalis</taxon>
    </lineage>
</organism>
<dbReference type="Proteomes" id="UP000821853">
    <property type="component" value="Chromosome 2"/>
</dbReference>
<dbReference type="AlphaFoldDB" id="A0A9J6G0P1"/>
<dbReference type="EMBL" id="JABSTR010000004">
    <property type="protein sequence ID" value="KAH9368281.1"/>
    <property type="molecule type" value="Genomic_DNA"/>
</dbReference>
<evidence type="ECO:0000313" key="1">
    <source>
        <dbReference type="EMBL" id="KAH9368281.1"/>
    </source>
</evidence>
<protein>
    <recommendedName>
        <fullName evidence="3">Nuclease HARBI1</fullName>
    </recommendedName>
</protein>